<comment type="caution">
    <text evidence="1">The sequence shown here is derived from an EMBL/GenBank/DDBJ whole genome shotgun (WGS) entry which is preliminary data.</text>
</comment>
<dbReference type="AlphaFoldDB" id="A0A2G6K796"/>
<dbReference type="CDD" id="cd02440">
    <property type="entry name" value="AdoMet_MTases"/>
    <property type="match status" value="1"/>
</dbReference>
<dbReference type="PANTHER" id="PTHR43861:SF1">
    <property type="entry name" value="TRANS-ACONITATE 2-METHYLTRANSFERASE"/>
    <property type="match status" value="1"/>
</dbReference>
<proteinExistence type="predicted"/>
<dbReference type="SUPFAM" id="SSF53335">
    <property type="entry name" value="S-adenosyl-L-methionine-dependent methyltransferases"/>
    <property type="match status" value="1"/>
</dbReference>
<dbReference type="Pfam" id="PF13489">
    <property type="entry name" value="Methyltransf_23"/>
    <property type="match status" value="1"/>
</dbReference>
<reference evidence="1 2" key="1">
    <citation type="submission" date="2017-10" db="EMBL/GenBank/DDBJ databases">
        <title>Novel microbial diversity and functional potential in the marine mammal oral microbiome.</title>
        <authorList>
            <person name="Dudek N.K."/>
            <person name="Sun C.L."/>
            <person name="Burstein D."/>
            <person name="Kantor R.S."/>
            <person name="Aliaga Goltsman D.S."/>
            <person name="Bik E.M."/>
            <person name="Thomas B.C."/>
            <person name="Banfield J.F."/>
            <person name="Relman D.A."/>
        </authorList>
    </citation>
    <scope>NUCLEOTIDE SEQUENCE [LARGE SCALE GENOMIC DNA]</scope>
    <source>
        <strain evidence="1">DOLJORAL78_47_16</strain>
    </source>
</reference>
<gene>
    <name evidence="1" type="ORF">CSA56_17995</name>
</gene>
<evidence type="ECO:0008006" key="3">
    <source>
        <dbReference type="Google" id="ProtNLM"/>
    </source>
</evidence>
<name>A0A2G6K796_9BACT</name>
<dbReference type="InterPro" id="IPR029063">
    <property type="entry name" value="SAM-dependent_MTases_sf"/>
</dbReference>
<organism evidence="1 2">
    <name type="scientific">candidate division KSB3 bacterium</name>
    <dbReference type="NCBI Taxonomy" id="2044937"/>
    <lineage>
        <taxon>Bacteria</taxon>
        <taxon>candidate division KSB3</taxon>
    </lineage>
</organism>
<dbReference type="Proteomes" id="UP000230821">
    <property type="component" value="Unassembled WGS sequence"/>
</dbReference>
<dbReference type="EMBL" id="PDSK01000142">
    <property type="protein sequence ID" value="PIE31524.1"/>
    <property type="molecule type" value="Genomic_DNA"/>
</dbReference>
<evidence type="ECO:0000313" key="2">
    <source>
        <dbReference type="Proteomes" id="UP000230821"/>
    </source>
</evidence>
<dbReference type="PANTHER" id="PTHR43861">
    <property type="entry name" value="TRANS-ACONITATE 2-METHYLTRANSFERASE-RELATED"/>
    <property type="match status" value="1"/>
</dbReference>
<accession>A0A2G6K796</accession>
<dbReference type="Gene3D" id="3.40.50.150">
    <property type="entry name" value="Vaccinia Virus protein VP39"/>
    <property type="match status" value="1"/>
</dbReference>
<sequence length="342" mass="38760">MNKTLLIACPLCDSSHHKTLYKLNGWTLVKCLACDFVFVNPRPTIEEFERGFGRSETDQTPPDERDIFNVTESFQAYYAHGHVQETEKIQKILDTLLHHAGRDPNTCRLLDFGCGDGTFLTHALSLHMDAYGYDIGNWNQAFLQVKGLSPRVFIGPLHDTPYTAASFDIVYANAVMGHFYDPQREIAYFSKILKPGGILAVMSTPNINSLFIRLGVDSFDGNVPLTHVSFFSPDTLLRVLQQNSFQPISMKTWGVPLRLTFPPVFQTIMQHFGRKSLEKKLTYYESDCELSTEEWQDSLLQSPLSRLLKTCHMYDIVKKSCNIFLNAFDGGQVIDVIAVKKS</sequence>
<protein>
    <recommendedName>
        <fullName evidence="3">Methyltransferase type 11 domain-containing protein</fullName>
    </recommendedName>
</protein>
<evidence type="ECO:0000313" key="1">
    <source>
        <dbReference type="EMBL" id="PIE31524.1"/>
    </source>
</evidence>